<keyword evidence="1" id="KW-0238">DNA-binding</keyword>
<evidence type="ECO:0000256" key="2">
    <source>
        <dbReference type="SAM" id="Phobius"/>
    </source>
</evidence>
<dbReference type="InterPro" id="IPR011051">
    <property type="entry name" value="RmlC_Cupin_sf"/>
</dbReference>
<organism evidence="4 5">
    <name type="scientific">Paenibacillus macquariensis</name>
    <dbReference type="NCBI Taxonomy" id="948756"/>
    <lineage>
        <taxon>Bacteria</taxon>
        <taxon>Bacillati</taxon>
        <taxon>Bacillota</taxon>
        <taxon>Bacilli</taxon>
        <taxon>Bacillales</taxon>
        <taxon>Paenibacillaceae</taxon>
        <taxon>Paenibacillus</taxon>
    </lineage>
</organism>
<sequence>MKIFHNILLVTLIYIILFTIMKIRGEVMNIGMEIKKLRTEKGITLKELSEKSELSVGFLSQLERGLTTIAVDSLEKLADILEVHLTHFFDYPLKRKDMVLRSYEQELMDSVEGGFIKYSLSTNLENKQLFPRLIEILPQKKDEEILSYKHKGEEFIYVLEGILTVYINGKRHEVYPGDSVHMDSNIAHNWANYTNKKVKLIAVNTPNYIYNSGVYTTDAD</sequence>
<dbReference type="Gene3D" id="1.10.260.40">
    <property type="entry name" value="lambda repressor-like DNA-binding domains"/>
    <property type="match status" value="1"/>
</dbReference>
<dbReference type="InterPro" id="IPR050807">
    <property type="entry name" value="TransReg_Diox_bact_type"/>
</dbReference>
<keyword evidence="5" id="KW-1185">Reference proteome</keyword>
<dbReference type="InterPro" id="IPR014710">
    <property type="entry name" value="RmlC-like_jellyroll"/>
</dbReference>
<dbReference type="PROSITE" id="PS50943">
    <property type="entry name" value="HTH_CROC1"/>
    <property type="match status" value="1"/>
</dbReference>
<dbReference type="InterPro" id="IPR013096">
    <property type="entry name" value="Cupin_2"/>
</dbReference>
<dbReference type="SUPFAM" id="SSF47413">
    <property type="entry name" value="lambda repressor-like DNA-binding domains"/>
    <property type="match status" value="1"/>
</dbReference>
<feature type="transmembrane region" description="Helical" evidence="2">
    <location>
        <begin position="6"/>
        <end position="23"/>
    </location>
</feature>
<dbReference type="CDD" id="cd00093">
    <property type="entry name" value="HTH_XRE"/>
    <property type="match status" value="1"/>
</dbReference>
<dbReference type="CDD" id="cd02209">
    <property type="entry name" value="cupin_XRE_C"/>
    <property type="match status" value="1"/>
</dbReference>
<dbReference type="SMART" id="SM00530">
    <property type="entry name" value="HTH_XRE"/>
    <property type="match status" value="1"/>
</dbReference>
<name>A0ABY1JZ12_9BACL</name>
<keyword evidence="2" id="KW-1133">Transmembrane helix</keyword>
<evidence type="ECO:0000256" key="1">
    <source>
        <dbReference type="ARBA" id="ARBA00023125"/>
    </source>
</evidence>
<evidence type="ECO:0000259" key="3">
    <source>
        <dbReference type="PROSITE" id="PS50943"/>
    </source>
</evidence>
<comment type="caution">
    <text evidence="4">The sequence shown here is derived from an EMBL/GenBank/DDBJ whole genome shotgun (WGS) entry which is preliminary data.</text>
</comment>
<dbReference type="InterPro" id="IPR001387">
    <property type="entry name" value="Cro/C1-type_HTH"/>
</dbReference>
<dbReference type="EMBL" id="FTNK01000006">
    <property type="protein sequence ID" value="SIR02189.1"/>
    <property type="molecule type" value="Genomic_DNA"/>
</dbReference>
<dbReference type="SUPFAM" id="SSF51182">
    <property type="entry name" value="RmlC-like cupins"/>
    <property type="match status" value="1"/>
</dbReference>
<gene>
    <name evidence="4" type="ORF">SAMN05421578_10627</name>
</gene>
<dbReference type="Pfam" id="PF07883">
    <property type="entry name" value="Cupin_2"/>
    <property type="match status" value="1"/>
</dbReference>
<dbReference type="PANTHER" id="PTHR46797">
    <property type="entry name" value="HTH-TYPE TRANSCRIPTIONAL REGULATOR"/>
    <property type="match status" value="1"/>
</dbReference>
<accession>A0ABY1JZ12</accession>
<dbReference type="PANTHER" id="PTHR46797:SF25">
    <property type="entry name" value="TRANSCRIPTIONAL REGULATOR"/>
    <property type="match status" value="1"/>
</dbReference>
<reference evidence="4 5" key="1">
    <citation type="submission" date="2017-01" db="EMBL/GenBank/DDBJ databases">
        <authorList>
            <person name="Varghese N."/>
            <person name="Submissions S."/>
        </authorList>
    </citation>
    <scope>NUCLEOTIDE SEQUENCE [LARGE SCALE GENOMIC DNA]</scope>
    <source>
        <strain evidence="4 5">ATCC 23464</strain>
    </source>
</reference>
<proteinExistence type="predicted"/>
<feature type="domain" description="HTH cro/C1-type" evidence="3">
    <location>
        <begin position="34"/>
        <end position="88"/>
    </location>
</feature>
<keyword evidence="2" id="KW-0472">Membrane</keyword>
<dbReference type="Gene3D" id="2.60.120.10">
    <property type="entry name" value="Jelly Rolls"/>
    <property type="match status" value="1"/>
</dbReference>
<evidence type="ECO:0000313" key="4">
    <source>
        <dbReference type="EMBL" id="SIR02189.1"/>
    </source>
</evidence>
<dbReference type="Proteomes" id="UP000186666">
    <property type="component" value="Unassembled WGS sequence"/>
</dbReference>
<dbReference type="Pfam" id="PF01381">
    <property type="entry name" value="HTH_3"/>
    <property type="match status" value="1"/>
</dbReference>
<dbReference type="InterPro" id="IPR010982">
    <property type="entry name" value="Lambda_DNA-bd_dom_sf"/>
</dbReference>
<evidence type="ECO:0000313" key="5">
    <source>
        <dbReference type="Proteomes" id="UP000186666"/>
    </source>
</evidence>
<keyword evidence="2" id="KW-0812">Transmembrane</keyword>
<protein>
    <submittedName>
        <fullName evidence="4">Transcriptional regulator, XRE family with cupin sensor</fullName>
    </submittedName>
</protein>